<evidence type="ECO:0000256" key="1">
    <source>
        <dbReference type="SAM" id="MobiDB-lite"/>
    </source>
</evidence>
<sequence length="20" mass="2247">MPTCQDLLSQRTNLPLSTNN</sequence>
<dbReference type="AlphaFoldDB" id="A0A0A8Z349"/>
<proteinExistence type="predicted"/>
<evidence type="ECO:0000313" key="2">
    <source>
        <dbReference type="EMBL" id="JAD33226.1"/>
    </source>
</evidence>
<reference evidence="2" key="2">
    <citation type="journal article" date="2015" name="Data Brief">
        <title>Shoot transcriptome of the giant reed, Arundo donax.</title>
        <authorList>
            <person name="Barrero R.A."/>
            <person name="Guerrero F.D."/>
            <person name="Moolhuijzen P."/>
            <person name="Goolsby J.A."/>
            <person name="Tidwell J."/>
            <person name="Bellgard S.E."/>
            <person name="Bellgard M.I."/>
        </authorList>
    </citation>
    <scope>NUCLEOTIDE SEQUENCE</scope>
    <source>
        <tissue evidence="2">Shoot tissue taken approximately 20 cm above the soil surface</tissue>
    </source>
</reference>
<feature type="region of interest" description="Disordered" evidence="1">
    <location>
        <begin position="1"/>
        <end position="20"/>
    </location>
</feature>
<dbReference type="EMBL" id="GBRH01264669">
    <property type="protein sequence ID" value="JAD33226.1"/>
    <property type="molecule type" value="Transcribed_RNA"/>
</dbReference>
<name>A0A0A8Z349_ARUDO</name>
<accession>A0A0A8Z349</accession>
<reference evidence="2" key="1">
    <citation type="submission" date="2014-09" db="EMBL/GenBank/DDBJ databases">
        <authorList>
            <person name="Magalhaes I.L.F."/>
            <person name="Oliveira U."/>
            <person name="Santos F.R."/>
            <person name="Vidigal T.H.D.A."/>
            <person name="Brescovit A.D."/>
            <person name="Santos A.J."/>
        </authorList>
    </citation>
    <scope>NUCLEOTIDE SEQUENCE</scope>
    <source>
        <tissue evidence="2">Shoot tissue taken approximately 20 cm above the soil surface</tissue>
    </source>
</reference>
<protein>
    <submittedName>
        <fullName evidence="2">Uncharacterized protein</fullName>
    </submittedName>
</protein>
<organism evidence="2">
    <name type="scientific">Arundo donax</name>
    <name type="common">Giant reed</name>
    <name type="synonym">Donax arundinaceus</name>
    <dbReference type="NCBI Taxonomy" id="35708"/>
    <lineage>
        <taxon>Eukaryota</taxon>
        <taxon>Viridiplantae</taxon>
        <taxon>Streptophyta</taxon>
        <taxon>Embryophyta</taxon>
        <taxon>Tracheophyta</taxon>
        <taxon>Spermatophyta</taxon>
        <taxon>Magnoliopsida</taxon>
        <taxon>Liliopsida</taxon>
        <taxon>Poales</taxon>
        <taxon>Poaceae</taxon>
        <taxon>PACMAD clade</taxon>
        <taxon>Arundinoideae</taxon>
        <taxon>Arundineae</taxon>
        <taxon>Arundo</taxon>
    </lineage>
</organism>